<protein>
    <submittedName>
        <fullName evidence="1">Uncharacterized protein</fullName>
    </submittedName>
</protein>
<sequence>MGVLERSTEMNTFRLKFLIIILLGFLPKVFAQDEAVVLGPSDIFDAVVKKVYSAKTEFGSSYRAYVIDWRGSEVVVHDLFGSTTNKIGETISVTLTEQSFRVQGELYSRVFFTCAKPSQDALDISKRAEKALQDAKELLDETKSFRKAEEGR</sequence>
<evidence type="ECO:0000313" key="1">
    <source>
        <dbReference type="EMBL" id="GHC67836.1"/>
    </source>
</evidence>
<name>A0A918TYV5_9BACT</name>
<comment type="caution">
    <text evidence="1">The sequence shown here is derived from an EMBL/GenBank/DDBJ whole genome shotgun (WGS) entry which is preliminary data.</text>
</comment>
<dbReference type="AlphaFoldDB" id="A0A918TYV5"/>
<dbReference type="EMBL" id="BMXI01000028">
    <property type="protein sequence ID" value="GHC67836.1"/>
    <property type="molecule type" value="Genomic_DNA"/>
</dbReference>
<keyword evidence="2" id="KW-1185">Reference proteome</keyword>
<dbReference type="Proteomes" id="UP000644507">
    <property type="component" value="Unassembled WGS sequence"/>
</dbReference>
<organism evidence="1 2">
    <name type="scientific">Roseibacillus persicicus</name>
    <dbReference type="NCBI Taxonomy" id="454148"/>
    <lineage>
        <taxon>Bacteria</taxon>
        <taxon>Pseudomonadati</taxon>
        <taxon>Verrucomicrobiota</taxon>
        <taxon>Verrucomicrobiia</taxon>
        <taxon>Verrucomicrobiales</taxon>
        <taxon>Verrucomicrobiaceae</taxon>
        <taxon>Roseibacillus</taxon>
    </lineage>
</organism>
<reference evidence="1" key="2">
    <citation type="submission" date="2020-09" db="EMBL/GenBank/DDBJ databases">
        <authorList>
            <person name="Sun Q."/>
            <person name="Kim S."/>
        </authorList>
    </citation>
    <scope>NUCLEOTIDE SEQUENCE</scope>
    <source>
        <strain evidence="1">KCTC 12988</strain>
    </source>
</reference>
<reference evidence="1" key="1">
    <citation type="journal article" date="2014" name="Int. J. Syst. Evol. Microbiol.">
        <title>Complete genome sequence of Corynebacterium casei LMG S-19264T (=DSM 44701T), isolated from a smear-ripened cheese.</title>
        <authorList>
            <consortium name="US DOE Joint Genome Institute (JGI-PGF)"/>
            <person name="Walter F."/>
            <person name="Albersmeier A."/>
            <person name="Kalinowski J."/>
            <person name="Ruckert C."/>
        </authorList>
    </citation>
    <scope>NUCLEOTIDE SEQUENCE</scope>
    <source>
        <strain evidence="1">KCTC 12988</strain>
    </source>
</reference>
<accession>A0A918TYV5</accession>
<proteinExistence type="predicted"/>
<evidence type="ECO:0000313" key="2">
    <source>
        <dbReference type="Proteomes" id="UP000644507"/>
    </source>
</evidence>
<gene>
    <name evidence="1" type="ORF">GCM10007100_39960</name>
</gene>